<gene>
    <name evidence="1" type="ORF">T03_11290</name>
</gene>
<dbReference type="Proteomes" id="UP000054653">
    <property type="component" value="Unassembled WGS sequence"/>
</dbReference>
<organism evidence="1 2">
    <name type="scientific">Trichinella britovi</name>
    <name type="common">Parasitic roundworm</name>
    <dbReference type="NCBI Taxonomy" id="45882"/>
    <lineage>
        <taxon>Eukaryota</taxon>
        <taxon>Metazoa</taxon>
        <taxon>Ecdysozoa</taxon>
        <taxon>Nematoda</taxon>
        <taxon>Enoplea</taxon>
        <taxon>Dorylaimia</taxon>
        <taxon>Trichinellida</taxon>
        <taxon>Trichinellidae</taxon>
        <taxon>Trichinella</taxon>
    </lineage>
</organism>
<dbReference type="OrthoDB" id="7444419at2759"/>
<sequence length="154" mass="17647">MPKVSSQPPPKKLDVGKKRLVRLLGELNQLLEEEAAVPLIEEQLRMFEEHYREHRDRRSFKECKAKARALITERQARDEVPRSTRTEEWKVRQPRLELPKFHGVLDQLEVSVHEQADLSNATNLAYLGRCLTGAALDAIRGSSAANQGYEFADE</sequence>
<evidence type="ECO:0000313" key="2">
    <source>
        <dbReference type="Proteomes" id="UP000054653"/>
    </source>
</evidence>
<accession>A0A0V1CU01</accession>
<protein>
    <submittedName>
        <fullName evidence="1">Uncharacterized protein</fullName>
    </submittedName>
</protein>
<name>A0A0V1CU01_TRIBR</name>
<dbReference type="AlphaFoldDB" id="A0A0V1CU01"/>
<reference evidence="1 2" key="1">
    <citation type="submission" date="2015-01" db="EMBL/GenBank/DDBJ databases">
        <title>Evolution of Trichinella species and genotypes.</title>
        <authorList>
            <person name="Korhonen P.K."/>
            <person name="Edoardo P."/>
            <person name="Giuseppe L.R."/>
            <person name="Gasser R.B."/>
        </authorList>
    </citation>
    <scope>NUCLEOTIDE SEQUENCE [LARGE SCALE GENOMIC DNA]</scope>
    <source>
        <strain evidence="1">ISS120</strain>
    </source>
</reference>
<keyword evidence="2" id="KW-1185">Reference proteome</keyword>
<comment type="caution">
    <text evidence="1">The sequence shown here is derived from an EMBL/GenBank/DDBJ whole genome shotgun (WGS) entry which is preliminary data.</text>
</comment>
<dbReference type="STRING" id="45882.A0A0V1CU01"/>
<dbReference type="EMBL" id="JYDI01000099">
    <property type="protein sequence ID" value="KRY52763.1"/>
    <property type="molecule type" value="Genomic_DNA"/>
</dbReference>
<proteinExistence type="predicted"/>
<evidence type="ECO:0000313" key="1">
    <source>
        <dbReference type="EMBL" id="KRY52763.1"/>
    </source>
</evidence>